<dbReference type="Proteomes" id="UP001551695">
    <property type="component" value="Unassembled WGS sequence"/>
</dbReference>
<gene>
    <name evidence="1" type="ORF">AB0I48_29575</name>
</gene>
<dbReference type="RefSeq" id="WP_357788331.1">
    <property type="nucleotide sequence ID" value="NZ_JBFAKC010000016.1"/>
</dbReference>
<evidence type="ECO:0000313" key="2">
    <source>
        <dbReference type="Proteomes" id="UP001551695"/>
    </source>
</evidence>
<keyword evidence="2" id="KW-1185">Reference proteome</keyword>
<comment type="caution">
    <text evidence="1">The sequence shown here is derived from an EMBL/GenBank/DDBJ whole genome shotgun (WGS) entry which is preliminary data.</text>
</comment>
<accession>A0ABV3G227</accession>
<sequence length="162" mass="17463">MVERAFEVVSARGGLDLMSGVKSLEQRVRALELWRDHQISRDTVTVTRVQEQLEDIRRSIGDLDGRTIASRLVSIGVDIGALAVRQDAMERHLGMMQSDVGTLKSDVGTLKSDVGTLKSDVGTLKSDVGTLKSDVGTLKSDVADLKTGMAQILVILQSRSGA</sequence>
<evidence type="ECO:0008006" key="3">
    <source>
        <dbReference type="Google" id="ProtNLM"/>
    </source>
</evidence>
<evidence type="ECO:0000313" key="1">
    <source>
        <dbReference type="EMBL" id="MEV0711715.1"/>
    </source>
</evidence>
<name>A0ABV3G227_9NOCA</name>
<protein>
    <recommendedName>
        <fullName evidence="3">DUF1640 domain-containing protein</fullName>
    </recommendedName>
</protein>
<organism evidence="1 2">
    <name type="scientific">Nocardia aurea</name>
    <dbReference type="NCBI Taxonomy" id="2144174"/>
    <lineage>
        <taxon>Bacteria</taxon>
        <taxon>Bacillati</taxon>
        <taxon>Actinomycetota</taxon>
        <taxon>Actinomycetes</taxon>
        <taxon>Mycobacteriales</taxon>
        <taxon>Nocardiaceae</taxon>
        <taxon>Nocardia</taxon>
    </lineage>
</organism>
<dbReference type="EMBL" id="JBFAKC010000016">
    <property type="protein sequence ID" value="MEV0711715.1"/>
    <property type="molecule type" value="Genomic_DNA"/>
</dbReference>
<reference evidence="1 2" key="1">
    <citation type="submission" date="2024-06" db="EMBL/GenBank/DDBJ databases">
        <title>The Natural Products Discovery Center: Release of the First 8490 Sequenced Strains for Exploring Actinobacteria Biosynthetic Diversity.</title>
        <authorList>
            <person name="Kalkreuter E."/>
            <person name="Kautsar S.A."/>
            <person name="Yang D."/>
            <person name="Bader C.D."/>
            <person name="Teijaro C.N."/>
            <person name="Fluegel L."/>
            <person name="Davis C.M."/>
            <person name="Simpson J.R."/>
            <person name="Lauterbach L."/>
            <person name="Steele A.D."/>
            <person name="Gui C."/>
            <person name="Meng S."/>
            <person name="Li G."/>
            <person name="Viehrig K."/>
            <person name="Ye F."/>
            <person name="Su P."/>
            <person name="Kiefer A.F."/>
            <person name="Nichols A."/>
            <person name="Cepeda A.J."/>
            <person name="Yan W."/>
            <person name="Fan B."/>
            <person name="Jiang Y."/>
            <person name="Adhikari A."/>
            <person name="Zheng C.-J."/>
            <person name="Schuster L."/>
            <person name="Cowan T.M."/>
            <person name="Smanski M.J."/>
            <person name="Chevrette M.G."/>
            <person name="De Carvalho L.P.S."/>
            <person name="Shen B."/>
        </authorList>
    </citation>
    <scope>NUCLEOTIDE SEQUENCE [LARGE SCALE GENOMIC DNA]</scope>
    <source>
        <strain evidence="1 2">NPDC050403</strain>
    </source>
</reference>
<proteinExistence type="predicted"/>
<dbReference type="Gene3D" id="1.20.5.190">
    <property type="match status" value="1"/>
</dbReference>